<reference evidence="2 3" key="1">
    <citation type="submission" date="2020-08" db="EMBL/GenBank/DDBJ databases">
        <title>Sequencing the genomes of 1000 actinobacteria strains.</title>
        <authorList>
            <person name="Klenk H.-P."/>
        </authorList>
    </citation>
    <scope>NUCLEOTIDE SEQUENCE [LARGE SCALE GENOMIC DNA]</scope>
    <source>
        <strain evidence="2 3">DSM 44593</strain>
    </source>
</reference>
<name>A0A841ENZ6_9ACTN</name>
<dbReference type="AlphaFoldDB" id="A0A841ENZ6"/>
<comment type="caution">
    <text evidence="2">The sequence shown here is derived from an EMBL/GenBank/DDBJ whole genome shotgun (WGS) entry which is preliminary data.</text>
</comment>
<keyword evidence="3" id="KW-1185">Reference proteome</keyword>
<evidence type="ECO:0000313" key="3">
    <source>
        <dbReference type="Proteomes" id="UP000578077"/>
    </source>
</evidence>
<keyword evidence="1" id="KW-1133">Transmembrane helix</keyword>
<sequence>MPQPRLARPGRGREHRAHGAGERAGYWLLYVVAFPAAMLHCHAGNGMGALLCALAAAVAATCIVATRPRS</sequence>
<evidence type="ECO:0000256" key="1">
    <source>
        <dbReference type="SAM" id="Phobius"/>
    </source>
</evidence>
<organism evidence="2 3">
    <name type="scientific">Streptomonospora salina</name>
    <dbReference type="NCBI Taxonomy" id="104205"/>
    <lineage>
        <taxon>Bacteria</taxon>
        <taxon>Bacillati</taxon>
        <taxon>Actinomycetota</taxon>
        <taxon>Actinomycetes</taxon>
        <taxon>Streptosporangiales</taxon>
        <taxon>Nocardiopsidaceae</taxon>
        <taxon>Streptomonospora</taxon>
    </lineage>
</organism>
<dbReference type="Proteomes" id="UP000578077">
    <property type="component" value="Unassembled WGS sequence"/>
</dbReference>
<feature type="transmembrane region" description="Helical" evidence="1">
    <location>
        <begin position="20"/>
        <end position="40"/>
    </location>
</feature>
<accession>A0A841ENZ6</accession>
<protein>
    <submittedName>
        <fullName evidence="2">Uncharacterized protein</fullName>
    </submittedName>
</protein>
<proteinExistence type="predicted"/>
<dbReference type="RefSeq" id="WP_184640206.1">
    <property type="nucleotide sequence ID" value="NZ_BAABKT010000009.1"/>
</dbReference>
<dbReference type="EMBL" id="JACHLY010000002">
    <property type="protein sequence ID" value="MBB6001141.1"/>
    <property type="molecule type" value="Genomic_DNA"/>
</dbReference>
<keyword evidence="1" id="KW-0472">Membrane</keyword>
<feature type="transmembrane region" description="Helical" evidence="1">
    <location>
        <begin position="46"/>
        <end position="66"/>
    </location>
</feature>
<keyword evidence="1" id="KW-0812">Transmembrane</keyword>
<evidence type="ECO:0000313" key="2">
    <source>
        <dbReference type="EMBL" id="MBB6001141.1"/>
    </source>
</evidence>
<gene>
    <name evidence="2" type="ORF">HNR25_004970</name>
</gene>